<dbReference type="Proteomes" id="UP001501081">
    <property type="component" value="Unassembled WGS sequence"/>
</dbReference>
<name>A0ABP7Q0X6_9SPHI</name>
<comment type="caution">
    <text evidence="1">The sequence shown here is derived from an EMBL/GenBank/DDBJ whole genome shotgun (WGS) entry which is preliminary data.</text>
</comment>
<organism evidence="1 2">
    <name type="scientific">Pedobacter ginsengiterrae</name>
    <dbReference type="NCBI Taxonomy" id="871696"/>
    <lineage>
        <taxon>Bacteria</taxon>
        <taxon>Pseudomonadati</taxon>
        <taxon>Bacteroidota</taxon>
        <taxon>Sphingobacteriia</taxon>
        <taxon>Sphingobacteriales</taxon>
        <taxon>Sphingobacteriaceae</taxon>
        <taxon>Pedobacter</taxon>
    </lineage>
</organism>
<keyword evidence="2" id="KW-1185">Reference proteome</keyword>
<dbReference type="Gene3D" id="2.60.40.1930">
    <property type="match status" value="1"/>
</dbReference>
<proteinExistence type="predicted"/>
<dbReference type="EMBL" id="BAABAK010000015">
    <property type="protein sequence ID" value="GAA3974558.1"/>
    <property type="molecule type" value="Genomic_DNA"/>
</dbReference>
<gene>
    <name evidence="1" type="ORF">GCM10022246_28700</name>
</gene>
<evidence type="ECO:0000313" key="1">
    <source>
        <dbReference type="EMBL" id="GAA3974558.1"/>
    </source>
</evidence>
<reference evidence="2" key="1">
    <citation type="journal article" date="2019" name="Int. J. Syst. Evol. Microbiol.">
        <title>The Global Catalogue of Microorganisms (GCM) 10K type strain sequencing project: providing services to taxonomists for standard genome sequencing and annotation.</title>
        <authorList>
            <consortium name="The Broad Institute Genomics Platform"/>
            <consortium name="The Broad Institute Genome Sequencing Center for Infectious Disease"/>
            <person name="Wu L."/>
            <person name="Ma J."/>
        </authorList>
    </citation>
    <scope>NUCLEOTIDE SEQUENCE [LARGE SCALE GENOMIC DNA]</scope>
    <source>
        <strain evidence="2">JCM 17338</strain>
    </source>
</reference>
<sequence>MNKIILKLYSVVFLFSLVTLRLNAQVLPEIQKALVNHQNNNILQEKLFVQTDNEFYLTGEILWFKAYYTDLQNKPLNVSKVAYVEVLDEANTPVLQAKISLKNGSGNGSLYIPVNLNNGTYKLRAYTNWMKNLGADVFFEKPLKIINTLNTPQNSKAESKKYNLQFFPEGGDLVEGITSKVGFKILGSDGKGMDISGVIVNNRNDTLARFKTLKFGIGQFSFMPLANNDYKAIARSAQGEIIIQQLPAAKKTGYVLNLKDENANLNIDVFSNLGNQKLYLVAHNGIKTVFASTGEVSGGKASFVVKKDSLTDGITYLTAFNNEGKAVAERLYFKKSAKKLTINAVSDSKLYNNRQEVNVNLSLNDEKNLSKLADVSISVHKIDSLDVKNCPDIESYLWLSSNLKGEVESPGYYFEQNNLGTSEALDNLLLTQGWRRFNWADVLSGKKVPVFKFLPEYNGHIVSGKIVDKAGNAINNHLVYMSVPGKRIQFYGSTSDSTGQVVFNTKDFYGQNEVVLQTNTELDSTSLITVNNPFFEKYSANKYLSGNLKTSQLNDLSMRNLSMQVQNVYSGAKLKQFYKPNIDSSAFYLNPYKTYKLSDYTRFTTMEEVLREYVAQVFVYKKQKRFHFHILGEEAILDEEVDPLVLLDGVPYFNMDKVIAIDPLKVEKLEVIRSRYYYGPTSSEGILSFSTMKSDLGGTEIDPRAVVIDYEGMQLQREFYSPTEDDLKNKRIPDFRSTLYWSPEVNIDANGKGKVSFYTSDKKGSYIGVVQGLTASGIPGVSYFSFEVK</sequence>
<dbReference type="RefSeq" id="WP_344768147.1">
    <property type="nucleotide sequence ID" value="NZ_BAABAK010000015.1"/>
</dbReference>
<evidence type="ECO:0000313" key="2">
    <source>
        <dbReference type="Proteomes" id="UP001501081"/>
    </source>
</evidence>
<accession>A0ABP7Q0X6</accession>
<protein>
    <submittedName>
        <fullName evidence="1">Plug domain-containing protein</fullName>
    </submittedName>
</protein>